<evidence type="ECO:0000313" key="11">
    <source>
        <dbReference type="EMBL" id="GAT33488.1"/>
    </source>
</evidence>
<feature type="binding site" evidence="8">
    <location>
        <position position="51"/>
    </location>
    <ligand>
        <name>(6R)-5,10-methylene-5,6,7,8-tetrahydrofolate</name>
        <dbReference type="ChEBI" id="CHEBI:15636"/>
    </ligand>
</feature>
<comment type="catalytic activity">
    <reaction evidence="7 8">
        <text>dUMP + (6R)-5,10-methylene-5,6,7,8-tetrahydrofolate = 7,8-dihydrofolate + dTMP</text>
        <dbReference type="Rhea" id="RHEA:12104"/>
        <dbReference type="ChEBI" id="CHEBI:15636"/>
        <dbReference type="ChEBI" id="CHEBI:57451"/>
        <dbReference type="ChEBI" id="CHEBI:63528"/>
        <dbReference type="ChEBI" id="CHEBI:246422"/>
        <dbReference type="EC" id="2.1.1.45"/>
    </reaction>
</comment>
<dbReference type="InterPro" id="IPR023451">
    <property type="entry name" value="Thymidate_synth/dCMP_Mease_dom"/>
</dbReference>
<dbReference type="GO" id="GO:0032259">
    <property type="term" value="P:methylation"/>
    <property type="evidence" value="ECO:0007669"/>
    <property type="project" value="UniProtKB-KW"/>
</dbReference>
<evidence type="ECO:0000256" key="8">
    <source>
        <dbReference type="HAMAP-Rule" id="MF_00008"/>
    </source>
</evidence>
<evidence type="ECO:0000256" key="5">
    <source>
        <dbReference type="ARBA" id="ARBA00022679"/>
    </source>
</evidence>
<feature type="binding site" description="in other chain" evidence="8">
    <location>
        <begin position="166"/>
        <end position="169"/>
    </location>
    <ligand>
        <name>dUMP</name>
        <dbReference type="ChEBI" id="CHEBI:246422"/>
        <note>ligand shared between dimeric partners</note>
    </ligand>
</feature>
<dbReference type="EC" id="2.1.1.45" evidence="2 8"/>
<dbReference type="GO" id="GO:0004799">
    <property type="term" value="F:thymidylate synthase activity"/>
    <property type="evidence" value="ECO:0007669"/>
    <property type="project" value="UniProtKB-UniRule"/>
</dbReference>
<dbReference type="PROSITE" id="PS00091">
    <property type="entry name" value="THYMIDYLATE_SYNTHASE"/>
    <property type="match status" value="1"/>
</dbReference>
<proteinExistence type="inferred from homology"/>
<dbReference type="GO" id="GO:0006235">
    <property type="term" value="P:dTTP biosynthetic process"/>
    <property type="evidence" value="ECO:0007669"/>
    <property type="project" value="UniProtKB-UniRule"/>
</dbReference>
<dbReference type="UniPathway" id="UPA00575"/>
<evidence type="ECO:0000256" key="9">
    <source>
        <dbReference type="PROSITE-ProRule" id="PRU10016"/>
    </source>
</evidence>
<dbReference type="FunCoup" id="A0A146GA26">
    <property type="interactions" value="394"/>
</dbReference>
<comment type="subunit">
    <text evidence="1 8">Homodimer.</text>
</comment>
<evidence type="ECO:0000256" key="4">
    <source>
        <dbReference type="ARBA" id="ARBA00022603"/>
    </source>
</evidence>
<dbReference type="PRINTS" id="PR00108">
    <property type="entry name" value="THYMDSNTHASE"/>
</dbReference>
<dbReference type="Gene3D" id="3.30.572.10">
    <property type="entry name" value="Thymidylate synthase/dCMP hydroxymethylase domain"/>
    <property type="match status" value="1"/>
</dbReference>
<comment type="similarity">
    <text evidence="8">Belongs to the thymidylate synthase family. Bacterial-type ThyA subfamily.</text>
</comment>
<feature type="binding site" evidence="8">
    <location>
        <position position="263"/>
    </location>
    <ligand>
        <name>(6R)-5,10-methylene-5,6,7,8-tetrahydrofolate</name>
        <dbReference type="ChEBI" id="CHEBI:15636"/>
    </ligand>
</feature>
<keyword evidence="3 8" id="KW-0963">Cytoplasm</keyword>
<evidence type="ECO:0000256" key="2">
    <source>
        <dbReference type="ARBA" id="ARBA00011947"/>
    </source>
</evidence>
<protein>
    <recommendedName>
        <fullName evidence="2 8">Thymidylate synthase</fullName>
        <shortName evidence="8">TS</shortName>
        <shortName evidence="8">TSase</shortName>
        <ecNumber evidence="2 8">2.1.1.45</ecNumber>
    </recommendedName>
</protein>
<dbReference type="PANTHER" id="PTHR11548:SF9">
    <property type="entry name" value="THYMIDYLATE SYNTHASE"/>
    <property type="match status" value="1"/>
</dbReference>
<evidence type="ECO:0000256" key="7">
    <source>
        <dbReference type="ARBA" id="ARBA00047344"/>
    </source>
</evidence>
<feature type="binding site" evidence="8">
    <location>
        <begin position="126"/>
        <end position="127"/>
    </location>
    <ligand>
        <name>dUMP</name>
        <dbReference type="ChEBI" id="CHEBI:246422"/>
        <note>ligand shared between dimeric partners</note>
    </ligand>
</feature>
<comment type="subcellular location">
    <subcellularLocation>
        <location evidence="8">Cytoplasm</location>
    </subcellularLocation>
</comment>
<dbReference type="FunFam" id="3.30.572.10:FF:000001">
    <property type="entry name" value="Thymidylate synthase"/>
    <property type="match status" value="1"/>
</dbReference>
<dbReference type="NCBIfam" id="NF002497">
    <property type="entry name" value="PRK01827.1-3"/>
    <property type="match status" value="1"/>
</dbReference>
<evidence type="ECO:0000313" key="12">
    <source>
        <dbReference type="Proteomes" id="UP000076023"/>
    </source>
</evidence>
<gene>
    <name evidence="8" type="primary">thyA</name>
    <name evidence="11" type="ORF">TSACC_21905</name>
</gene>
<evidence type="ECO:0000256" key="1">
    <source>
        <dbReference type="ARBA" id="ARBA00011738"/>
    </source>
</evidence>
<keyword evidence="5 8" id="KW-0808">Transferase</keyword>
<keyword evidence="6 8" id="KW-0545">Nucleotide biosynthesis</keyword>
<sequence length="264" mass="30536">MQQYHRLLRLVLEQGKYKSDRTGTGTYSVFGAQERFDLRDTFPLLTTKKLHLRSIIHELLWFLQGDTNVTYLRENKVTIWDEWADQNGDLGRVYGAQWRDWRNSQGQSIDQIAEVIDQIRKNPDSRRLIVSAWNPGEISQMALAPCHALFQFYVQDGELSCQLYQRSADLFLGVPFNIASYALLTLMVAQVCGLQPGEFVHTFGDLHLYSNHLDQAREQLSRDFRPLPRMKLNPAVKEIGDFRYEDFTLEGYDPHPAIKAPISV</sequence>
<dbReference type="CDD" id="cd00351">
    <property type="entry name" value="TS_Pyrimidine_HMase"/>
    <property type="match status" value="1"/>
</dbReference>
<dbReference type="RefSeq" id="WP_075079216.1">
    <property type="nucleotide sequence ID" value="NZ_BDCO01000002.1"/>
</dbReference>
<evidence type="ECO:0000259" key="10">
    <source>
        <dbReference type="Pfam" id="PF00303"/>
    </source>
</evidence>
<organism evidence="11 12">
    <name type="scientific">Terrimicrobium sacchariphilum</name>
    <dbReference type="NCBI Taxonomy" id="690879"/>
    <lineage>
        <taxon>Bacteria</taxon>
        <taxon>Pseudomonadati</taxon>
        <taxon>Verrucomicrobiota</taxon>
        <taxon>Terrimicrobiia</taxon>
        <taxon>Terrimicrobiales</taxon>
        <taxon>Terrimicrobiaceae</taxon>
        <taxon>Terrimicrobium</taxon>
    </lineage>
</organism>
<dbReference type="STRING" id="690879.TSACC_21905"/>
<dbReference type="EMBL" id="BDCO01000002">
    <property type="protein sequence ID" value="GAT33488.1"/>
    <property type="molecule type" value="Genomic_DNA"/>
</dbReference>
<dbReference type="NCBIfam" id="NF002499">
    <property type="entry name" value="PRK01827.1-5"/>
    <property type="match status" value="1"/>
</dbReference>
<dbReference type="PANTHER" id="PTHR11548">
    <property type="entry name" value="THYMIDYLATE SYNTHASE 1"/>
    <property type="match status" value="1"/>
</dbReference>
<feature type="binding site" evidence="8">
    <location>
        <position position="169"/>
    </location>
    <ligand>
        <name>(6R)-5,10-methylene-5,6,7,8-tetrahydrofolate</name>
        <dbReference type="ChEBI" id="CHEBI:15636"/>
    </ligand>
</feature>
<feature type="active site" evidence="9">
    <location>
        <position position="146"/>
    </location>
</feature>
<dbReference type="InterPro" id="IPR020940">
    <property type="entry name" value="Thymidylate_synthase_AS"/>
</dbReference>
<dbReference type="InterPro" id="IPR036926">
    <property type="entry name" value="Thymidate_synth/dCMP_Mease_sf"/>
</dbReference>
<keyword evidence="12" id="KW-1185">Reference proteome</keyword>
<evidence type="ECO:0000256" key="6">
    <source>
        <dbReference type="ARBA" id="ARBA00022727"/>
    </source>
</evidence>
<dbReference type="SUPFAM" id="SSF55831">
    <property type="entry name" value="Thymidylate synthase/dCMP hydroxymethylase"/>
    <property type="match status" value="1"/>
</dbReference>
<feature type="binding site" description="in other chain" evidence="8">
    <location>
        <begin position="207"/>
        <end position="209"/>
    </location>
    <ligand>
        <name>dUMP</name>
        <dbReference type="ChEBI" id="CHEBI:246422"/>
        <note>ligand shared between dimeric partners</note>
    </ligand>
</feature>
<dbReference type="GO" id="GO:0005829">
    <property type="term" value="C:cytosol"/>
    <property type="evidence" value="ECO:0007669"/>
    <property type="project" value="TreeGrafter"/>
</dbReference>
<dbReference type="HAMAP" id="MF_00008">
    <property type="entry name" value="Thymidy_synth_bact"/>
    <property type="match status" value="1"/>
</dbReference>
<dbReference type="Pfam" id="PF00303">
    <property type="entry name" value="Thymidylat_synt"/>
    <property type="match status" value="1"/>
</dbReference>
<dbReference type="InParanoid" id="A0A146GA26"/>
<feature type="binding site" description="in other chain" evidence="8">
    <location>
        <position position="177"/>
    </location>
    <ligand>
        <name>dUMP</name>
        <dbReference type="ChEBI" id="CHEBI:246422"/>
        <note>ligand shared between dimeric partners</note>
    </ligand>
</feature>
<dbReference type="GO" id="GO:0006231">
    <property type="term" value="P:dTMP biosynthetic process"/>
    <property type="evidence" value="ECO:0007669"/>
    <property type="project" value="UniProtKB-UniRule"/>
</dbReference>
<evidence type="ECO:0000256" key="3">
    <source>
        <dbReference type="ARBA" id="ARBA00022490"/>
    </source>
</evidence>
<dbReference type="InterPro" id="IPR045097">
    <property type="entry name" value="Thymidate_synth/dCMP_Mease"/>
</dbReference>
<reference evidence="12" key="1">
    <citation type="journal article" date="2017" name="Genome Announc.">
        <title>Draft Genome Sequence of Terrimicrobium sacchariphilum NM-5T, a Facultative Anaerobic Soil Bacterium of the Class Spartobacteria.</title>
        <authorList>
            <person name="Qiu Y.L."/>
            <person name="Tourlousse D.M."/>
            <person name="Matsuura N."/>
            <person name="Ohashi A."/>
            <person name="Sekiguchi Y."/>
        </authorList>
    </citation>
    <scope>NUCLEOTIDE SEQUENCE [LARGE SCALE GENOMIC DNA]</scope>
    <source>
        <strain evidence="12">NM-5</strain>
    </source>
</reference>
<feature type="active site" description="Nucleophile" evidence="8">
    <location>
        <position position="146"/>
    </location>
</feature>
<dbReference type="Proteomes" id="UP000076023">
    <property type="component" value="Unassembled WGS sequence"/>
</dbReference>
<dbReference type="InterPro" id="IPR000398">
    <property type="entry name" value="Thymidylate_synthase"/>
</dbReference>
<dbReference type="NCBIfam" id="TIGR03284">
    <property type="entry name" value="thym_sym"/>
    <property type="match status" value="2"/>
</dbReference>
<keyword evidence="4 8" id="KW-0489">Methyltransferase</keyword>
<comment type="function">
    <text evidence="8">Catalyzes the reductive methylation of 2'-deoxyuridine-5'-monophosphate (dUMP) to 2'-deoxythymidine-5'-monophosphate (dTMP) while utilizing 5,10-methylenetetrahydrofolate (mTHF) as the methyl donor and reductant in the reaction, yielding dihydrofolate (DHF) as a by-product. This enzymatic reaction provides an intracellular de novo source of dTMP, an essential precursor for DNA biosynthesis.</text>
</comment>
<feature type="domain" description="Thymidylate synthase/dCMP hydroxymethylase" evidence="10">
    <location>
        <begin position="2"/>
        <end position="264"/>
    </location>
</feature>
<name>A0A146GA26_TERSA</name>
<comment type="pathway">
    <text evidence="8">Pyrimidine metabolism; dTTP biosynthesis.</text>
</comment>
<dbReference type="OrthoDB" id="9774633at2"/>
<comment type="caution">
    <text evidence="11">The sequence shown here is derived from an EMBL/GenBank/DDBJ whole genome shotgun (WGS) entry which is preliminary data.</text>
</comment>
<feature type="binding site" description="in other chain" evidence="8">
    <location>
        <position position="21"/>
    </location>
    <ligand>
        <name>dUMP</name>
        <dbReference type="ChEBI" id="CHEBI:246422"/>
        <note>ligand shared between dimeric partners</note>
    </ligand>
</feature>
<accession>A0A146GA26</accession>
<dbReference type="AlphaFoldDB" id="A0A146GA26"/>